<keyword evidence="5" id="KW-1185">Reference proteome</keyword>
<keyword evidence="2" id="KW-0732">Signal</keyword>
<feature type="signal peptide" evidence="2">
    <location>
        <begin position="1"/>
        <end position="21"/>
    </location>
</feature>
<dbReference type="GO" id="GO:0006281">
    <property type="term" value="P:DNA repair"/>
    <property type="evidence" value="ECO:0007669"/>
    <property type="project" value="UniProtKB-KW"/>
</dbReference>
<accession>A0AA39I6H8</accession>
<comment type="caution">
    <text evidence="4">The sequence shown here is derived from an EMBL/GenBank/DDBJ whole genome shotgun (WGS) entry which is preliminary data.</text>
</comment>
<dbReference type="EC" id="5.6.2.3" evidence="1"/>
<evidence type="ECO:0000313" key="5">
    <source>
        <dbReference type="Proteomes" id="UP001175271"/>
    </source>
</evidence>
<dbReference type="GO" id="GO:0043139">
    <property type="term" value="F:5'-3' DNA helicase activity"/>
    <property type="evidence" value="ECO:0007669"/>
    <property type="project" value="UniProtKB-EC"/>
</dbReference>
<dbReference type="InterPro" id="IPR010285">
    <property type="entry name" value="DNA_helicase_pif1-like_DEAD"/>
</dbReference>
<organism evidence="4 5">
    <name type="scientific">Steinernema hermaphroditum</name>
    <dbReference type="NCBI Taxonomy" id="289476"/>
    <lineage>
        <taxon>Eukaryota</taxon>
        <taxon>Metazoa</taxon>
        <taxon>Ecdysozoa</taxon>
        <taxon>Nematoda</taxon>
        <taxon>Chromadorea</taxon>
        <taxon>Rhabditida</taxon>
        <taxon>Tylenchina</taxon>
        <taxon>Panagrolaimomorpha</taxon>
        <taxon>Strongyloidoidea</taxon>
        <taxon>Steinernematidae</taxon>
        <taxon>Steinernema</taxon>
    </lineage>
</organism>
<keyword evidence="1" id="KW-0347">Helicase</keyword>
<comment type="catalytic activity">
    <reaction evidence="1">
        <text>ATP + H2O = ADP + phosphate + H(+)</text>
        <dbReference type="Rhea" id="RHEA:13065"/>
        <dbReference type="ChEBI" id="CHEBI:15377"/>
        <dbReference type="ChEBI" id="CHEBI:15378"/>
        <dbReference type="ChEBI" id="CHEBI:30616"/>
        <dbReference type="ChEBI" id="CHEBI:43474"/>
        <dbReference type="ChEBI" id="CHEBI:456216"/>
        <dbReference type="EC" id="5.6.2.3"/>
    </reaction>
</comment>
<feature type="chain" id="PRO_5041311477" description="ATP-dependent DNA helicase" evidence="2">
    <location>
        <begin position="22"/>
        <end position="470"/>
    </location>
</feature>
<comment type="similarity">
    <text evidence="1">Belongs to the helicase family.</text>
</comment>
<dbReference type="SUPFAM" id="SSF52540">
    <property type="entry name" value="P-loop containing nucleoside triphosphate hydrolases"/>
    <property type="match status" value="1"/>
</dbReference>
<dbReference type="PANTHER" id="PTHR10492">
    <property type="match status" value="1"/>
</dbReference>
<dbReference type="Pfam" id="PF05970">
    <property type="entry name" value="PIF1"/>
    <property type="match status" value="1"/>
</dbReference>
<keyword evidence="1" id="KW-0547">Nucleotide-binding</keyword>
<evidence type="ECO:0000256" key="1">
    <source>
        <dbReference type="RuleBase" id="RU363044"/>
    </source>
</evidence>
<gene>
    <name evidence="4" type="ORF">QR680_013034</name>
</gene>
<dbReference type="GO" id="GO:0016787">
    <property type="term" value="F:hydrolase activity"/>
    <property type="evidence" value="ECO:0007669"/>
    <property type="project" value="UniProtKB-KW"/>
</dbReference>
<keyword evidence="1" id="KW-0234">DNA repair</keyword>
<dbReference type="Gene3D" id="3.40.50.300">
    <property type="entry name" value="P-loop containing nucleotide triphosphate hydrolases"/>
    <property type="match status" value="1"/>
</dbReference>
<dbReference type="GO" id="GO:0006310">
    <property type="term" value="P:DNA recombination"/>
    <property type="evidence" value="ECO:0007669"/>
    <property type="project" value="UniProtKB-KW"/>
</dbReference>
<protein>
    <recommendedName>
        <fullName evidence="1">ATP-dependent DNA helicase</fullName>
        <ecNumber evidence="1">5.6.2.3</ecNumber>
    </recommendedName>
</protein>
<dbReference type="EMBL" id="JAUCMV010000002">
    <property type="protein sequence ID" value="KAK0417478.1"/>
    <property type="molecule type" value="Genomic_DNA"/>
</dbReference>
<evidence type="ECO:0000256" key="2">
    <source>
        <dbReference type="SAM" id="SignalP"/>
    </source>
</evidence>
<comment type="cofactor">
    <cofactor evidence="1">
        <name>Mg(2+)</name>
        <dbReference type="ChEBI" id="CHEBI:18420"/>
    </cofactor>
</comment>
<dbReference type="InterPro" id="IPR027417">
    <property type="entry name" value="P-loop_NTPase"/>
</dbReference>
<proteinExistence type="inferred from homology"/>
<name>A0AA39I6H8_9BILA</name>
<dbReference type="GO" id="GO:0005524">
    <property type="term" value="F:ATP binding"/>
    <property type="evidence" value="ECO:0007669"/>
    <property type="project" value="UniProtKB-KW"/>
</dbReference>
<evidence type="ECO:0000313" key="4">
    <source>
        <dbReference type="EMBL" id="KAK0417478.1"/>
    </source>
</evidence>
<keyword evidence="1" id="KW-0233">DNA recombination</keyword>
<dbReference type="AlphaFoldDB" id="A0AA39I6H8"/>
<reference evidence="4" key="1">
    <citation type="submission" date="2023-06" db="EMBL/GenBank/DDBJ databases">
        <title>Genomic analysis of the entomopathogenic nematode Steinernema hermaphroditum.</title>
        <authorList>
            <person name="Schwarz E.M."/>
            <person name="Heppert J.K."/>
            <person name="Baniya A."/>
            <person name="Schwartz H.T."/>
            <person name="Tan C.-H."/>
            <person name="Antoshechkin I."/>
            <person name="Sternberg P.W."/>
            <person name="Goodrich-Blair H."/>
            <person name="Dillman A.R."/>
        </authorList>
    </citation>
    <scope>NUCLEOTIDE SEQUENCE</scope>
    <source>
        <strain evidence="4">PS9179</strain>
        <tissue evidence="4">Whole animal</tissue>
    </source>
</reference>
<dbReference type="PANTHER" id="PTHR10492:SF57">
    <property type="entry name" value="ATP-DEPENDENT DNA HELICASE"/>
    <property type="match status" value="1"/>
</dbReference>
<feature type="domain" description="DNA helicase Pif1-like DEAD-box helicase" evidence="3">
    <location>
        <begin position="102"/>
        <end position="312"/>
    </location>
</feature>
<sequence length="470" mass="53682">MPFQLRSLFVIILCECGPGNPADLYEKFKRELSEDWIFRTNDEDLGIQIAYADLERRLNLLGKSLAQFGMSAPEQTFEQLTDTNDVIDRAEEERKGEEMYGMLNADQKAIVDLILRQVRDENLSEKRCHFVDGPGGSGKTFVYKTLIHILKGRVLKFAAMAFTGIAAQLLPNGRTIHSHFKLSIVNDTTANVIPRTREGLLLRDASVLIIDEASMVSKNILNEMDRKLREIMQNDHPFGGKIMLFGGDFRQVLPVKRYATRSELVDFCMKSSELWPGFEQHRLSTNMRVRGDQDEFRHWLLALGNGELPEVEDEIIEIPKEFVANGNLVSEIFGDVIAEGHWEENNTHVVEGEESLHDDEESVHDDEESIHSDEESIHLFFILKIEKNCSSVRRDMKIQVIAQSQRTEAKNDVTMDLNVNGEKLEKNSSSMRRDTNIRVVAESKRTEAKNSPVDLCHKMQMLKEGKRTIC</sequence>
<keyword evidence="1" id="KW-0227">DNA damage</keyword>
<dbReference type="Proteomes" id="UP001175271">
    <property type="component" value="Unassembled WGS sequence"/>
</dbReference>
<dbReference type="GO" id="GO:0000723">
    <property type="term" value="P:telomere maintenance"/>
    <property type="evidence" value="ECO:0007669"/>
    <property type="project" value="InterPro"/>
</dbReference>
<evidence type="ECO:0000259" key="3">
    <source>
        <dbReference type="Pfam" id="PF05970"/>
    </source>
</evidence>
<keyword evidence="1" id="KW-0067">ATP-binding</keyword>
<keyword evidence="1" id="KW-0378">Hydrolase</keyword>